<sequence length="343" mass="36709">MIIQDHDGVGPRATIKDVANLAGVGVGTVSRVLNQAPQVSAKNIAAVTKAIEELGYRRNDTARTLRTGATKSIALLVQDVADPFFSQLNRAVEDVVVRLGSVLLTGSSSRDPARTQNLILNFCSRGVDGLILTLPEGIDEQYLIQENQRGVAMVCVDRPPRELNVDTVLTDNRGGAAKGVQHLISHGHRRIACITDEPTMYTVQERLRGYEDALAQAGIEVDPTLVFSGSPSISNVAEALEAMLQSSEPPTAIFTGNGPSSMAVLNVLRTRSMHLAIVAFDDFDQADIVEPGITVVAQDPHLMGVTAMALLQERIKGSKVPARTVVQATELIQRGSGEVFITA</sequence>
<dbReference type="PROSITE" id="PS00356">
    <property type="entry name" value="HTH_LACI_1"/>
    <property type="match status" value="1"/>
</dbReference>
<dbReference type="InterPro" id="IPR046335">
    <property type="entry name" value="LacI/GalR-like_sensor"/>
</dbReference>
<dbReference type="Gene3D" id="3.40.50.2300">
    <property type="match status" value="2"/>
</dbReference>
<dbReference type="InterPro" id="IPR028082">
    <property type="entry name" value="Peripla_BP_I"/>
</dbReference>
<dbReference type="Pfam" id="PF00356">
    <property type="entry name" value="LacI"/>
    <property type="match status" value="1"/>
</dbReference>
<dbReference type="PANTHER" id="PTHR30146:SF109">
    <property type="entry name" value="HTH-TYPE TRANSCRIPTIONAL REGULATOR GALS"/>
    <property type="match status" value="1"/>
</dbReference>
<keyword evidence="2 5" id="KW-0238">DNA-binding</keyword>
<evidence type="ECO:0000313" key="5">
    <source>
        <dbReference type="EMBL" id="XBH20899.1"/>
    </source>
</evidence>
<dbReference type="SUPFAM" id="SSF47413">
    <property type="entry name" value="lambda repressor-like DNA-binding domains"/>
    <property type="match status" value="1"/>
</dbReference>
<protein>
    <submittedName>
        <fullName evidence="5">LacI family DNA-binding transcriptional regulator</fullName>
    </submittedName>
</protein>
<organism evidence="5">
    <name type="scientific">Jonesiaceae bacterium BS-20</name>
    <dbReference type="NCBI Taxonomy" id="3120821"/>
    <lineage>
        <taxon>Bacteria</taxon>
        <taxon>Bacillati</taxon>
        <taxon>Actinomycetota</taxon>
        <taxon>Actinomycetes</taxon>
        <taxon>Micrococcales</taxon>
        <taxon>Jonesiaceae</taxon>
    </lineage>
</organism>
<dbReference type="PANTHER" id="PTHR30146">
    <property type="entry name" value="LACI-RELATED TRANSCRIPTIONAL REPRESSOR"/>
    <property type="match status" value="1"/>
</dbReference>
<dbReference type="GO" id="GO:0003700">
    <property type="term" value="F:DNA-binding transcription factor activity"/>
    <property type="evidence" value="ECO:0007669"/>
    <property type="project" value="TreeGrafter"/>
</dbReference>
<name>A0AAU7DSI4_9MICO</name>
<dbReference type="InterPro" id="IPR000843">
    <property type="entry name" value="HTH_LacI"/>
</dbReference>
<dbReference type="Pfam" id="PF13377">
    <property type="entry name" value="Peripla_BP_3"/>
    <property type="match status" value="1"/>
</dbReference>
<accession>A0AAU7DSI4</accession>
<evidence type="ECO:0000256" key="3">
    <source>
        <dbReference type="ARBA" id="ARBA00023163"/>
    </source>
</evidence>
<dbReference type="CDD" id="cd06267">
    <property type="entry name" value="PBP1_LacI_sugar_binding-like"/>
    <property type="match status" value="1"/>
</dbReference>
<dbReference type="AlphaFoldDB" id="A0AAU7DSI4"/>
<proteinExistence type="predicted"/>
<dbReference type="SMART" id="SM00354">
    <property type="entry name" value="HTH_LACI"/>
    <property type="match status" value="1"/>
</dbReference>
<dbReference type="PRINTS" id="PR00036">
    <property type="entry name" value="HTHLACI"/>
</dbReference>
<dbReference type="InterPro" id="IPR010982">
    <property type="entry name" value="Lambda_DNA-bd_dom_sf"/>
</dbReference>
<reference evidence="5" key="1">
    <citation type="submission" date="2024-02" db="EMBL/GenBank/DDBJ databases">
        <title>Tomenella chthoni gen. nov. sp. nov., a member of the family Jonesiaceae isolated from bat guano.</title>
        <authorList>
            <person name="Miller S.L."/>
            <person name="King J."/>
            <person name="Sankaranarayanan K."/>
            <person name="Lawson P.A."/>
        </authorList>
    </citation>
    <scope>NUCLEOTIDE SEQUENCE</scope>
    <source>
        <strain evidence="5">BS-20</strain>
    </source>
</reference>
<dbReference type="PROSITE" id="PS50932">
    <property type="entry name" value="HTH_LACI_2"/>
    <property type="match status" value="1"/>
</dbReference>
<evidence type="ECO:0000256" key="1">
    <source>
        <dbReference type="ARBA" id="ARBA00023015"/>
    </source>
</evidence>
<dbReference type="GO" id="GO:0000976">
    <property type="term" value="F:transcription cis-regulatory region binding"/>
    <property type="evidence" value="ECO:0007669"/>
    <property type="project" value="TreeGrafter"/>
</dbReference>
<evidence type="ECO:0000256" key="2">
    <source>
        <dbReference type="ARBA" id="ARBA00023125"/>
    </source>
</evidence>
<feature type="domain" description="HTH lacI-type" evidence="4">
    <location>
        <begin position="13"/>
        <end position="67"/>
    </location>
</feature>
<dbReference type="CDD" id="cd01392">
    <property type="entry name" value="HTH_LacI"/>
    <property type="match status" value="1"/>
</dbReference>
<keyword evidence="1" id="KW-0805">Transcription regulation</keyword>
<dbReference type="SUPFAM" id="SSF53822">
    <property type="entry name" value="Periplasmic binding protein-like I"/>
    <property type="match status" value="1"/>
</dbReference>
<dbReference type="Gene3D" id="1.10.260.40">
    <property type="entry name" value="lambda repressor-like DNA-binding domains"/>
    <property type="match status" value="1"/>
</dbReference>
<evidence type="ECO:0000259" key="4">
    <source>
        <dbReference type="PROSITE" id="PS50932"/>
    </source>
</evidence>
<dbReference type="EMBL" id="CP146203">
    <property type="protein sequence ID" value="XBH20899.1"/>
    <property type="molecule type" value="Genomic_DNA"/>
</dbReference>
<keyword evidence="3" id="KW-0804">Transcription</keyword>
<gene>
    <name evidence="5" type="ORF">V5R04_11800</name>
</gene>